<protein>
    <submittedName>
        <fullName evidence="1">Uncharacterized protein</fullName>
    </submittedName>
</protein>
<keyword evidence="2" id="KW-1185">Reference proteome</keyword>
<name>A0ACC1DHH6_9NEOP</name>
<dbReference type="Proteomes" id="UP000824533">
    <property type="component" value="Linkage Group LG02"/>
</dbReference>
<reference evidence="1 2" key="1">
    <citation type="journal article" date="2021" name="Front. Genet.">
        <title>Chromosome-Level Genome Assembly Reveals Significant Gene Expansion in the Toll and IMD Signaling Pathways of Dendrolimus kikuchii.</title>
        <authorList>
            <person name="Zhou J."/>
            <person name="Wu P."/>
            <person name="Xiong Z."/>
            <person name="Liu N."/>
            <person name="Zhao N."/>
            <person name="Ji M."/>
            <person name="Qiu Y."/>
            <person name="Yang B."/>
        </authorList>
    </citation>
    <scope>NUCLEOTIDE SEQUENCE [LARGE SCALE GENOMIC DNA]</scope>
    <source>
        <strain evidence="1">Ann1</strain>
    </source>
</reference>
<organism evidence="1 2">
    <name type="scientific">Dendrolimus kikuchii</name>
    <dbReference type="NCBI Taxonomy" id="765133"/>
    <lineage>
        <taxon>Eukaryota</taxon>
        <taxon>Metazoa</taxon>
        <taxon>Ecdysozoa</taxon>
        <taxon>Arthropoda</taxon>
        <taxon>Hexapoda</taxon>
        <taxon>Insecta</taxon>
        <taxon>Pterygota</taxon>
        <taxon>Neoptera</taxon>
        <taxon>Endopterygota</taxon>
        <taxon>Lepidoptera</taxon>
        <taxon>Glossata</taxon>
        <taxon>Ditrysia</taxon>
        <taxon>Bombycoidea</taxon>
        <taxon>Lasiocampidae</taxon>
        <taxon>Dendrolimus</taxon>
    </lineage>
</organism>
<comment type="caution">
    <text evidence="1">The sequence shown here is derived from an EMBL/GenBank/DDBJ whole genome shotgun (WGS) entry which is preliminary data.</text>
</comment>
<gene>
    <name evidence="1" type="ORF">K1T71_001395</name>
</gene>
<dbReference type="EMBL" id="CM034388">
    <property type="protein sequence ID" value="KAJ0183419.1"/>
    <property type="molecule type" value="Genomic_DNA"/>
</dbReference>
<evidence type="ECO:0000313" key="1">
    <source>
        <dbReference type="EMBL" id="KAJ0183419.1"/>
    </source>
</evidence>
<proteinExistence type="predicted"/>
<accession>A0ACC1DHH6</accession>
<sequence length="470" mass="53155">MEPCNDSKLKHGNIDYFYKDFESFGRYQLIQFFLICLPLFVISMMHVNYVFVAEEVKYRPVINRSTYSFHGKILHSCQPWKATIVGSIHNAGMIVSMSFTGWIADKIGRKPTIIICSVGGVIGLIKLFVKHYYVYIAVEFLESVIASGLYTVAVVLMIEVGGTSKRVMTGVIFSYAVYVGEIVFSLIALGFQYWKYMLLAVYSPMILFTFYFYILGESTRWQILRGKIDEAKATLILIAKLNKIHIDADTIKKLDDQELRAKLNIEKQTQKESFSVIIQSKEIMMRLFVTSFCFFTSSFLYYGLIVHSVYLPGNKYINFILSSLTSFPGEVIAFFMFDRVGRRLGLQFGYIASALFLIAQNFTPESILWLKVLLFCLGKMGVVVCFTGIYTYSLELFPTSVRGSLLGVGNTVARIGSMLAPLTPFMILDVPALPFILFSTTALISATLLFFTPETKTLPLFDTSVDTQCC</sequence>
<evidence type="ECO:0000313" key="2">
    <source>
        <dbReference type="Proteomes" id="UP000824533"/>
    </source>
</evidence>